<protein>
    <submittedName>
        <fullName evidence="2">Uncharacterized protein</fullName>
    </submittedName>
</protein>
<feature type="region of interest" description="Disordered" evidence="1">
    <location>
        <begin position="266"/>
        <end position="288"/>
    </location>
</feature>
<dbReference type="AlphaFoldDB" id="A0A4R8FW36"/>
<dbReference type="OrthoDB" id="6174582at2"/>
<sequence>MNSWKWNELEEDALDALPLPAQIIYLRVIRKHMDYETGITGRKRRISYAQMQEKLRYVPPAGSREKAVEYSNEQIKNLIKKLVAAGLIERLHDTSKGVSPMEFFLPMASCDASEQDHETNTGGETRKNPHPRAFREVNTTKGETREEDHTSGVRSKPSSPNGEDVAAGAPEKTKAKSRKKWGEEIDHELVNEMHAAVTRDLTNPKKPNANTWANDFRLMRTVDGRTVEQIRYLITWTAEHHFWSTVILCPAKMRAKWDQLEKQVKQLKESRHENRHSASQQRAERDRVAASLADPYDTSWADGLFDEGGAAGSDRDAGEPGVYPHGGDFPEDMADVVHHGRDAETGEAGACVIDGELVLAADDGAFGHGH</sequence>
<evidence type="ECO:0000313" key="2">
    <source>
        <dbReference type="EMBL" id="TDX30787.1"/>
    </source>
</evidence>
<feature type="compositionally biased region" description="Polar residues" evidence="1">
    <location>
        <begin position="152"/>
        <end position="161"/>
    </location>
</feature>
<proteinExistence type="predicted"/>
<feature type="compositionally biased region" description="Basic and acidic residues" evidence="1">
    <location>
        <begin position="114"/>
        <end position="127"/>
    </location>
</feature>
<accession>A0A4R8FW36</accession>
<feature type="region of interest" description="Disordered" evidence="1">
    <location>
        <begin position="112"/>
        <end position="180"/>
    </location>
</feature>
<dbReference type="Proteomes" id="UP000294489">
    <property type="component" value="Unassembled WGS sequence"/>
</dbReference>
<feature type="region of interest" description="Disordered" evidence="1">
    <location>
        <begin position="303"/>
        <end position="334"/>
    </location>
</feature>
<organism evidence="2 3">
    <name type="scientific">Modicisalibacter xianhensis</name>
    <dbReference type="NCBI Taxonomy" id="442341"/>
    <lineage>
        <taxon>Bacteria</taxon>
        <taxon>Pseudomonadati</taxon>
        <taxon>Pseudomonadota</taxon>
        <taxon>Gammaproteobacteria</taxon>
        <taxon>Oceanospirillales</taxon>
        <taxon>Halomonadaceae</taxon>
        <taxon>Modicisalibacter</taxon>
    </lineage>
</organism>
<evidence type="ECO:0000313" key="3">
    <source>
        <dbReference type="Proteomes" id="UP000294489"/>
    </source>
</evidence>
<gene>
    <name evidence="2" type="ORF">DFO67_10442</name>
</gene>
<comment type="caution">
    <text evidence="2">The sequence shown here is derived from an EMBL/GenBank/DDBJ whole genome shotgun (WGS) entry which is preliminary data.</text>
</comment>
<dbReference type="EMBL" id="SOEC01000004">
    <property type="protein sequence ID" value="TDX30787.1"/>
    <property type="molecule type" value="Genomic_DNA"/>
</dbReference>
<evidence type="ECO:0000256" key="1">
    <source>
        <dbReference type="SAM" id="MobiDB-lite"/>
    </source>
</evidence>
<reference evidence="2 3" key="1">
    <citation type="submission" date="2019-03" db="EMBL/GenBank/DDBJ databases">
        <title>Freshwater and sediment microbial communities from various areas in North America, analyzing microbe dynamics in response to fracking.</title>
        <authorList>
            <person name="Lamendella R."/>
        </authorList>
    </citation>
    <scope>NUCLEOTIDE SEQUENCE [LARGE SCALE GENOMIC DNA]</scope>
    <source>
        <strain evidence="2 3">6_TX</strain>
    </source>
</reference>
<dbReference type="RefSeq" id="WP_134016857.1">
    <property type="nucleotide sequence ID" value="NZ_SOEC01000004.1"/>
</dbReference>
<name>A0A4R8FW36_9GAMM</name>
<feature type="compositionally biased region" description="Basic and acidic residues" evidence="1">
    <location>
        <begin position="142"/>
        <end position="151"/>
    </location>
</feature>